<organism evidence="1 2">
    <name type="scientific">Lasiosphaeris hirsuta</name>
    <dbReference type="NCBI Taxonomy" id="260670"/>
    <lineage>
        <taxon>Eukaryota</taxon>
        <taxon>Fungi</taxon>
        <taxon>Dikarya</taxon>
        <taxon>Ascomycota</taxon>
        <taxon>Pezizomycotina</taxon>
        <taxon>Sordariomycetes</taxon>
        <taxon>Sordariomycetidae</taxon>
        <taxon>Sordariales</taxon>
        <taxon>Lasiosphaeriaceae</taxon>
        <taxon>Lasiosphaeris</taxon>
    </lineage>
</organism>
<sequence>MLRPSRWRWSSAEERAKNTNIDTSLIEAYLTSDKPVHCRRTLDQYSYYMLETTESRDLDQVVYKEPRGEKARDERIPPGARHRPVIMIDQLWLWILPDGTLPSTADAGEPYNLKRRLEMALFDDPSESPIQSVDDLVQAILKTCLDFFKCEGPCGVKFQDCFQYSISDIAEDEAKMYTKYKQTVKFLEALGPAAFSNEKHIDTFSQVTNETKRLVEIMDIQDELSIVDSVLVTQKNVLQMLIQQMHKRSDSDKKSKQKIDATMLSALRDSSRIQEAIRVVENNISSVAEMIGSAKRVQEDVTLLPTSPGRWQINY</sequence>
<dbReference type="PANTHER" id="PTHR47685:SF1">
    <property type="entry name" value="MAGNESIUM TRANSPORT PROTEIN CORA"/>
    <property type="match status" value="1"/>
</dbReference>
<dbReference type="PANTHER" id="PTHR47685">
    <property type="entry name" value="MAGNESIUM TRANSPORT PROTEIN CORA"/>
    <property type="match status" value="1"/>
</dbReference>
<gene>
    <name evidence="1" type="ORF">B0H67DRAFT_475130</name>
</gene>
<protein>
    <submittedName>
        <fullName evidence="1">Uncharacterized protein</fullName>
    </submittedName>
</protein>
<keyword evidence="2" id="KW-1185">Reference proteome</keyword>
<reference evidence="1" key="1">
    <citation type="submission" date="2023-06" db="EMBL/GenBank/DDBJ databases">
        <title>Genome-scale phylogeny and comparative genomics of the fungal order Sordariales.</title>
        <authorList>
            <consortium name="Lawrence Berkeley National Laboratory"/>
            <person name="Hensen N."/>
            <person name="Bonometti L."/>
            <person name="Westerberg I."/>
            <person name="Brannstrom I.O."/>
            <person name="Guillou S."/>
            <person name="Cros-Aarteil S."/>
            <person name="Calhoun S."/>
            <person name="Haridas S."/>
            <person name="Kuo A."/>
            <person name="Mondo S."/>
            <person name="Pangilinan J."/>
            <person name="Riley R."/>
            <person name="Labutti K."/>
            <person name="Andreopoulos B."/>
            <person name="Lipzen A."/>
            <person name="Chen C."/>
            <person name="Yanf M."/>
            <person name="Daum C."/>
            <person name="Ng V."/>
            <person name="Clum A."/>
            <person name="Steindorff A."/>
            <person name="Ohm R."/>
            <person name="Martin F."/>
            <person name="Silar P."/>
            <person name="Natvig D."/>
            <person name="Lalanne C."/>
            <person name="Gautier V."/>
            <person name="Ament-Velasquez S.L."/>
            <person name="Kruys A."/>
            <person name="Hutchinson M.I."/>
            <person name="Powell A.J."/>
            <person name="Barry K."/>
            <person name="Miller A.N."/>
            <person name="Grigoriev I.V."/>
            <person name="Debuchy R."/>
            <person name="Gladieux P."/>
            <person name="Thoren M.H."/>
            <person name="Johannesson H."/>
        </authorList>
    </citation>
    <scope>NUCLEOTIDE SEQUENCE</scope>
    <source>
        <strain evidence="1">SMH4607-1</strain>
    </source>
</reference>
<evidence type="ECO:0000313" key="2">
    <source>
        <dbReference type="Proteomes" id="UP001172102"/>
    </source>
</evidence>
<dbReference type="Proteomes" id="UP001172102">
    <property type="component" value="Unassembled WGS sequence"/>
</dbReference>
<proteinExistence type="predicted"/>
<evidence type="ECO:0000313" key="1">
    <source>
        <dbReference type="EMBL" id="KAK0730919.1"/>
    </source>
</evidence>
<comment type="caution">
    <text evidence="1">The sequence shown here is derived from an EMBL/GenBank/DDBJ whole genome shotgun (WGS) entry which is preliminary data.</text>
</comment>
<dbReference type="AlphaFoldDB" id="A0AA40BB78"/>
<name>A0AA40BB78_9PEZI</name>
<dbReference type="EMBL" id="JAUKUA010000001">
    <property type="protein sequence ID" value="KAK0730919.1"/>
    <property type="molecule type" value="Genomic_DNA"/>
</dbReference>
<dbReference type="InterPro" id="IPR050829">
    <property type="entry name" value="CorA_MIT"/>
</dbReference>
<accession>A0AA40BB78</accession>